<organism evidence="1 2">
    <name type="scientific">Spiribacter vilamensis</name>
    <dbReference type="NCBI Taxonomy" id="531306"/>
    <lineage>
        <taxon>Bacteria</taxon>
        <taxon>Pseudomonadati</taxon>
        <taxon>Pseudomonadota</taxon>
        <taxon>Gammaproteobacteria</taxon>
        <taxon>Chromatiales</taxon>
        <taxon>Ectothiorhodospiraceae</taxon>
        <taxon>Spiribacter</taxon>
    </lineage>
</organism>
<accession>A0A4Q8D036</accession>
<evidence type="ECO:0000313" key="2">
    <source>
        <dbReference type="Proteomes" id="UP000292298"/>
    </source>
</evidence>
<proteinExistence type="predicted"/>
<dbReference type="EMBL" id="SHLI01000001">
    <property type="protein sequence ID" value="RZU98659.1"/>
    <property type="molecule type" value="Genomic_DNA"/>
</dbReference>
<sequence>MEQQFFLIADELGWTLGRQIEELDEFVRAYGAGGRMNAELAEIGLSLQQPLHRESLRDAMLRFIERLGAQGAFSHYLYGRLREGREARRAALAAERERVAAETAVVTDSGDANPLTRMLRRVLPRRASPTTKTKASSSDE</sequence>
<protein>
    <submittedName>
        <fullName evidence="1">Uncharacterized protein</fullName>
    </submittedName>
</protein>
<reference evidence="1 2" key="1">
    <citation type="submission" date="2019-02" db="EMBL/GenBank/DDBJ databases">
        <title>Genomic Encyclopedia of Type Strains, Phase IV (KMG-IV): sequencing the most valuable type-strain genomes for metagenomic binning, comparative biology and taxonomic classification.</title>
        <authorList>
            <person name="Goeker M."/>
        </authorList>
    </citation>
    <scope>NUCLEOTIDE SEQUENCE [LARGE SCALE GENOMIC DNA]</scope>
    <source>
        <strain evidence="1 2">DSM 21056</strain>
    </source>
</reference>
<keyword evidence="2" id="KW-1185">Reference proteome</keyword>
<dbReference type="Proteomes" id="UP000292298">
    <property type="component" value="Unassembled WGS sequence"/>
</dbReference>
<dbReference type="RefSeq" id="WP_130502952.1">
    <property type="nucleotide sequence ID" value="NZ_SHLI01000001.1"/>
</dbReference>
<evidence type="ECO:0000313" key="1">
    <source>
        <dbReference type="EMBL" id="RZU98659.1"/>
    </source>
</evidence>
<comment type="caution">
    <text evidence="1">The sequence shown here is derived from an EMBL/GenBank/DDBJ whole genome shotgun (WGS) entry which is preliminary data.</text>
</comment>
<dbReference type="OrthoDB" id="5797331at2"/>
<name>A0A4Q8D036_9GAMM</name>
<dbReference type="AlphaFoldDB" id="A0A4Q8D036"/>
<gene>
    <name evidence="1" type="ORF">EV698_0914</name>
</gene>